<dbReference type="Proteomes" id="UP000887116">
    <property type="component" value="Unassembled WGS sequence"/>
</dbReference>
<keyword evidence="3" id="KW-1185">Reference proteome</keyword>
<name>A0A8X6HL75_TRICU</name>
<comment type="caution">
    <text evidence="2">The sequence shown here is derived from an EMBL/GenBank/DDBJ whole genome shotgun (WGS) entry which is preliminary data.</text>
</comment>
<evidence type="ECO:0000256" key="1">
    <source>
        <dbReference type="SAM" id="MobiDB-lite"/>
    </source>
</evidence>
<organism evidence="2 3">
    <name type="scientific">Trichonephila clavata</name>
    <name type="common">Joro spider</name>
    <name type="synonym">Nephila clavata</name>
    <dbReference type="NCBI Taxonomy" id="2740835"/>
    <lineage>
        <taxon>Eukaryota</taxon>
        <taxon>Metazoa</taxon>
        <taxon>Ecdysozoa</taxon>
        <taxon>Arthropoda</taxon>
        <taxon>Chelicerata</taxon>
        <taxon>Arachnida</taxon>
        <taxon>Araneae</taxon>
        <taxon>Araneomorphae</taxon>
        <taxon>Entelegynae</taxon>
        <taxon>Araneoidea</taxon>
        <taxon>Nephilidae</taxon>
        <taxon>Trichonephila</taxon>
    </lineage>
</organism>
<accession>A0A8X6HL75</accession>
<dbReference type="EMBL" id="BMAO01003561">
    <property type="protein sequence ID" value="GFQ88674.1"/>
    <property type="molecule type" value="Genomic_DNA"/>
</dbReference>
<dbReference type="AlphaFoldDB" id="A0A8X6HL75"/>
<feature type="region of interest" description="Disordered" evidence="1">
    <location>
        <begin position="1"/>
        <end position="20"/>
    </location>
</feature>
<proteinExistence type="predicted"/>
<protein>
    <submittedName>
        <fullName evidence="2">Uncharacterized protein</fullName>
    </submittedName>
</protein>
<sequence>MSNSQPDKNSSKYLKFNEGNSATPISKVDLLILLRHHVIKAQLSSRQSFTTDDSGPPSVKKHRTRWKYFFRLDDSAFSFHYTHRPPNLITSRDWARKCFEAW</sequence>
<reference evidence="2" key="1">
    <citation type="submission" date="2020-07" db="EMBL/GenBank/DDBJ databases">
        <title>Multicomponent nature underlies the extraordinary mechanical properties of spider dragline silk.</title>
        <authorList>
            <person name="Kono N."/>
            <person name="Nakamura H."/>
            <person name="Mori M."/>
            <person name="Yoshida Y."/>
            <person name="Ohtoshi R."/>
            <person name="Malay A.D."/>
            <person name="Moran D.A.P."/>
            <person name="Tomita M."/>
            <person name="Numata K."/>
            <person name="Arakawa K."/>
        </authorList>
    </citation>
    <scope>NUCLEOTIDE SEQUENCE</scope>
</reference>
<evidence type="ECO:0000313" key="2">
    <source>
        <dbReference type="EMBL" id="GFQ88674.1"/>
    </source>
</evidence>
<evidence type="ECO:0000313" key="3">
    <source>
        <dbReference type="Proteomes" id="UP000887116"/>
    </source>
</evidence>
<gene>
    <name evidence="2" type="ORF">TNCT_364041</name>
</gene>